<sequence>MAKRKARAVSAPVTLSEISEIPNEVTNAEDSVNELETTPTEIVSTESSENENTTADSENTAATDSTTDEESEDTSSTEANGDGESEEPDLSENQEDPKEPIETPEEPVEDDDGSGDPDGGTSEEKPTEGDPEDPEEPTEPTDPEEPTDPVDPVEPPPEEPKAFQLNLATVKSQFGDLPTYWAIELIKRYFSAPPAIYIPDVVDNPDFKIMVQQVKFFGNGLRPIYNSKNMITFTTMLEGASEATILEDMKKQQPALLSLLPWYDPNAEIDK</sequence>
<feature type="compositionally biased region" description="Acidic residues" evidence="1">
    <location>
        <begin position="129"/>
        <end position="148"/>
    </location>
</feature>
<dbReference type="Pfam" id="PF25616">
    <property type="entry name" value="PhiKZ_gp35"/>
    <property type="match status" value="1"/>
</dbReference>
<feature type="region of interest" description="Disordered" evidence="1">
    <location>
        <begin position="1"/>
        <end position="160"/>
    </location>
</feature>
<gene>
    <name evidence="2" type="ORF">KTN4_048</name>
</gene>
<name>A0A192Y6Y0_9CAUD</name>
<dbReference type="Proteomes" id="UP000224336">
    <property type="component" value="Segment"/>
</dbReference>
<proteinExistence type="predicted"/>
<feature type="compositionally biased region" description="Low complexity" evidence="1">
    <location>
        <begin position="44"/>
        <end position="65"/>
    </location>
</feature>
<accession>A0A192Y6Y0</accession>
<feature type="compositionally biased region" description="Polar residues" evidence="1">
    <location>
        <begin position="24"/>
        <end position="43"/>
    </location>
</feature>
<evidence type="ECO:0000313" key="3">
    <source>
        <dbReference type="Proteomes" id="UP000224336"/>
    </source>
</evidence>
<evidence type="ECO:0000256" key="1">
    <source>
        <dbReference type="SAM" id="MobiDB-lite"/>
    </source>
</evidence>
<feature type="compositionally biased region" description="Acidic residues" evidence="1">
    <location>
        <begin position="102"/>
        <end position="115"/>
    </location>
</feature>
<dbReference type="InterPro" id="IPR058015">
    <property type="entry name" value="Gp35"/>
</dbReference>
<protein>
    <submittedName>
        <fullName evidence="2">Putative structural head protein</fullName>
    </submittedName>
</protein>
<organism evidence="2 3">
    <name type="scientific">Pseudomonas phage KTN4</name>
    <dbReference type="NCBI Taxonomy" id="1862701"/>
    <lineage>
        <taxon>Viruses</taxon>
        <taxon>Duplodnaviria</taxon>
        <taxon>Heunggongvirae</taxon>
        <taxon>Uroviricota</taxon>
        <taxon>Caudoviricetes</taxon>
        <taxon>Chimalliviridae</taxon>
        <taxon>Phikzvirus</taxon>
        <taxon>Phikzvirus phiKZ</taxon>
    </lineage>
</organism>
<evidence type="ECO:0000313" key="2">
    <source>
        <dbReference type="EMBL" id="ANM44806.1"/>
    </source>
</evidence>
<dbReference type="EMBL" id="KU521356">
    <property type="protein sequence ID" value="ANM44806.1"/>
    <property type="molecule type" value="Genomic_DNA"/>
</dbReference>
<reference evidence="2 3" key="1">
    <citation type="journal article" date="2016" name="Sci. Rep.">
        <title>A proposed integrated approach for the preclinical evaluation of phage therapy in Pseudomonas infections.</title>
        <authorList>
            <person name="Danis-Wlodarczyk K."/>
            <person name="Vandenheuvel D."/>
            <person name="Jang H.B."/>
            <person name="Briers Y."/>
            <person name="Olszak T."/>
            <person name="Arabski M."/>
            <person name="Wasik S."/>
            <person name="Drabik M."/>
            <person name="Higgins G."/>
            <person name="Tyrrell J."/>
            <person name="Harvey B.J."/>
            <person name="Noben J.P."/>
            <person name="Lavigne R."/>
            <person name="Drulis-Kawa Z."/>
        </authorList>
    </citation>
    <scope>NUCLEOTIDE SEQUENCE [LARGE SCALE GENOMIC DNA]</scope>
</reference>
<feature type="compositionally biased region" description="Acidic residues" evidence="1">
    <location>
        <begin position="66"/>
        <end position="94"/>
    </location>
</feature>